<accession>K0S5Z6</accession>
<organism evidence="1 2">
    <name type="scientific">Thalassiosira oceanica</name>
    <name type="common">Marine diatom</name>
    <dbReference type="NCBI Taxonomy" id="159749"/>
    <lineage>
        <taxon>Eukaryota</taxon>
        <taxon>Sar</taxon>
        <taxon>Stramenopiles</taxon>
        <taxon>Ochrophyta</taxon>
        <taxon>Bacillariophyta</taxon>
        <taxon>Coscinodiscophyceae</taxon>
        <taxon>Thalassiosirophycidae</taxon>
        <taxon>Thalassiosirales</taxon>
        <taxon>Thalassiosiraceae</taxon>
        <taxon>Thalassiosira</taxon>
    </lineage>
</organism>
<name>K0S5Z6_THAOC</name>
<dbReference type="AlphaFoldDB" id="K0S5Z6"/>
<dbReference type="Proteomes" id="UP000266841">
    <property type="component" value="Unassembled WGS sequence"/>
</dbReference>
<evidence type="ECO:0000313" key="1">
    <source>
        <dbReference type="EMBL" id="EJK60314.1"/>
    </source>
</evidence>
<proteinExistence type="predicted"/>
<gene>
    <name evidence="1" type="ORF">THAOC_19352</name>
</gene>
<dbReference type="EMBL" id="AGNL01021245">
    <property type="protein sequence ID" value="EJK60314.1"/>
    <property type="molecule type" value="Genomic_DNA"/>
</dbReference>
<sequence>MVEDFLFSHANLSSLEINFSGSNQLMNRTLRLIHNFVKEGSPEKPTYVSLMRMSFVEANTLSKFADMMADEGLALNKNTTTLLDFSSDEKGDPIGDIEKYGNRPGGEVLAVAISFGKQIDWLKTEDESEL</sequence>
<evidence type="ECO:0000313" key="2">
    <source>
        <dbReference type="Proteomes" id="UP000266841"/>
    </source>
</evidence>
<reference evidence="1 2" key="1">
    <citation type="journal article" date="2012" name="Genome Biol.">
        <title>Genome and low-iron response of an oceanic diatom adapted to chronic iron limitation.</title>
        <authorList>
            <person name="Lommer M."/>
            <person name="Specht M."/>
            <person name="Roy A.S."/>
            <person name="Kraemer L."/>
            <person name="Andreson R."/>
            <person name="Gutowska M.A."/>
            <person name="Wolf J."/>
            <person name="Bergner S.V."/>
            <person name="Schilhabel M.B."/>
            <person name="Klostermeier U.C."/>
            <person name="Beiko R.G."/>
            <person name="Rosenstiel P."/>
            <person name="Hippler M."/>
            <person name="Laroche J."/>
        </authorList>
    </citation>
    <scope>NUCLEOTIDE SEQUENCE [LARGE SCALE GENOMIC DNA]</scope>
    <source>
        <strain evidence="1 2">CCMP1005</strain>
    </source>
</reference>
<comment type="caution">
    <text evidence="1">The sequence shown here is derived from an EMBL/GenBank/DDBJ whole genome shotgun (WGS) entry which is preliminary data.</text>
</comment>
<protein>
    <submittedName>
        <fullName evidence="1">Uncharacterized protein</fullName>
    </submittedName>
</protein>
<keyword evidence="2" id="KW-1185">Reference proteome</keyword>